<accession>A0ACD3ZR04</accession>
<dbReference type="Proteomes" id="UP000830768">
    <property type="component" value="Chromosome 13"/>
</dbReference>
<protein>
    <submittedName>
        <fullName evidence="1">Uncharacterized protein</fullName>
    </submittedName>
</protein>
<evidence type="ECO:0000313" key="2">
    <source>
        <dbReference type="Proteomes" id="UP000830768"/>
    </source>
</evidence>
<proteinExistence type="predicted"/>
<organism evidence="1 2">
    <name type="scientific">Fusarium solani subsp. cucurbitae</name>
    <name type="common">Neocosmosporum cucurbitae</name>
    <dbReference type="NCBI Taxonomy" id="2747967"/>
    <lineage>
        <taxon>Eukaryota</taxon>
        <taxon>Fungi</taxon>
        <taxon>Dikarya</taxon>
        <taxon>Ascomycota</taxon>
        <taxon>Pezizomycotina</taxon>
        <taxon>Sordariomycetes</taxon>
        <taxon>Hypocreomycetidae</taxon>
        <taxon>Hypocreales</taxon>
        <taxon>Nectriaceae</taxon>
        <taxon>Fusarium</taxon>
        <taxon>Fusarium solani species complex</taxon>
    </lineage>
</organism>
<reference evidence="1" key="1">
    <citation type="submission" date="2021-11" db="EMBL/GenBank/DDBJ databases">
        <title>Fusarium solani-melongenae Genome sequencing and assembly.</title>
        <authorList>
            <person name="Xie S."/>
            <person name="Huang L."/>
            <person name="Zhang X."/>
        </authorList>
    </citation>
    <scope>NUCLEOTIDE SEQUENCE</scope>
    <source>
        <strain evidence="1">CRI 24-3</strain>
    </source>
</reference>
<evidence type="ECO:0000313" key="1">
    <source>
        <dbReference type="EMBL" id="UPL03656.1"/>
    </source>
</evidence>
<gene>
    <name evidence="1" type="ORF">LCI18_014590</name>
</gene>
<dbReference type="EMBL" id="CP090041">
    <property type="protein sequence ID" value="UPL03656.1"/>
    <property type="molecule type" value="Genomic_DNA"/>
</dbReference>
<name>A0ACD3ZR04_FUSSC</name>
<keyword evidence="2" id="KW-1185">Reference proteome</keyword>
<sequence length="862" mass="98103">MASRDENNLKGRKAGRSGATREEGRSSTHDRSAMDKTISQDHSNYHGHVFSTAHEEGDGSDSDDESKSEQAHKQASNGEDSESSDDQPDEGEGGREVLSEETEDLAQRLAEQLKVKLSDLVEGDFPSGSAASRVMDNLVSTVSRLQVENEMLKEELQAIKTTQLASPEQAFHEATRSNQGSKLVKFVTFHQVLCNCVKEPTLTSYWDPPRLFKGDTENDHFRATNEVAQVDAYLKSHPEISFAVISNYICDRMLIRLILTKEGQPGPRGRVLIQDHYPKGGRKGIMVSSATETGLQTIIEANPDQFPGFEDPPRFFNLGRGRFLNNRCFQKLQEPFTLFYLYGKTLTKLFGEFDLDDLTRESGLLLCQWMEDNFREEWDKADALFAQGKVSLVHFQLLFRPGELIVSRGSQEDGSSLRGAVVPWFPSNIEGPNTIQLYTWVFNGGLWCSRSDFIPSLEFYPNSLSSGRLIDITNLRHYPLRFASKGVKAGLVARGQRFWTCRRQKLVCYNDNTAGSAFQTERRFMVDYDMFRRLHPRNSTFEGDWINRTPALEFSNLEEPPEEFLYCLPPEIHGFDFTTKTWKALEVDRITDVTWNKKAFSQLVAPPETKELIQAVVSAHGERKNMGLDIIEGKGQGLLVLLHGGPGTGKTLTAESIAEEQERPLYRVTCGDIGTEPREVEQYLGDVLEIGRAWGCVVLLDEADVFLEERSFSDQKRNAIISIFLRILEYYDGILILTTNRIGSFDEAFKSRIQLALGYPPLNEEDRLKIWSNFVQMLPRTKDRVDMEDLRMNLPKLARDEINGREIRNIITMARHLAKFRKETLRYQHMQDALRSSQKFSEYLDQVKGVSDDDWARADKLR</sequence>